<protein>
    <submittedName>
        <fullName evidence="2">Uncharacterized protein</fullName>
    </submittedName>
</protein>
<dbReference type="Proteomes" id="UP000041254">
    <property type="component" value="Unassembled WGS sequence"/>
</dbReference>
<feature type="compositionally biased region" description="Polar residues" evidence="1">
    <location>
        <begin position="1"/>
        <end position="12"/>
    </location>
</feature>
<dbReference type="AlphaFoldDB" id="A0A0G4FIM0"/>
<name>A0A0G4FIM0_VITBC</name>
<feature type="region of interest" description="Disordered" evidence="1">
    <location>
        <begin position="1"/>
        <end position="20"/>
    </location>
</feature>
<dbReference type="VEuPathDB" id="CryptoDB:Vbra_15495"/>
<dbReference type="InParanoid" id="A0A0G4FIM0"/>
<organism evidence="2 3">
    <name type="scientific">Vitrella brassicaformis (strain CCMP3155)</name>
    <dbReference type="NCBI Taxonomy" id="1169540"/>
    <lineage>
        <taxon>Eukaryota</taxon>
        <taxon>Sar</taxon>
        <taxon>Alveolata</taxon>
        <taxon>Colpodellida</taxon>
        <taxon>Vitrellaceae</taxon>
        <taxon>Vitrella</taxon>
    </lineage>
</organism>
<reference evidence="2 3" key="1">
    <citation type="submission" date="2014-11" db="EMBL/GenBank/DDBJ databases">
        <authorList>
            <person name="Zhu J."/>
            <person name="Qi W."/>
            <person name="Song R."/>
        </authorList>
    </citation>
    <scope>NUCLEOTIDE SEQUENCE [LARGE SCALE GENOMIC DNA]</scope>
</reference>
<gene>
    <name evidence="2" type="ORF">Vbra_15495</name>
</gene>
<keyword evidence="3" id="KW-1185">Reference proteome</keyword>
<dbReference type="EMBL" id="CDMY01000447">
    <property type="protein sequence ID" value="CEM13493.1"/>
    <property type="molecule type" value="Genomic_DNA"/>
</dbReference>
<accession>A0A0G4FIM0</accession>
<evidence type="ECO:0000313" key="3">
    <source>
        <dbReference type="Proteomes" id="UP000041254"/>
    </source>
</evidence>
<feature type="compositionally biased region" description="Acidic residues" evidence="1">
    <location>
        <begin position="368"/>
        <end position="410"/>
    </location>
</feature>
<sequence>MGNEVTVPSSRQPIPPARGNESIDFIHREERDAIHEHKEVGILRCTATFLRQIDFSAAVLRNRLGRCLAAKQLDGIIAFDTQLESPLLLKAIWLVDTQQWTEAGNALKLAVQRGFCTLPVTMSVQDMQRHTTKQAYLAEPRVLALWKMVGRHVNFGGQLGRFELFDQAGGGVRAIKDEPGFELDINPPLPPAHPYHTHTINDNPPVRDRLPYRLRPMMGGDGVITEASASSFIMRIIMTPGVANRGWTPWVDVDRHAHGGVLIGLLNHSPHQPPNRCTAVVAGRGDGRDPPGELRQLLLTPFDGPFVAYIALATQANMDTVGVAVVTTEPPVGDASAAFKDRRPATVPLVGGLVGQPIADMVVNQQEVADEEESADDDDGDSEDDDEGAEDGDSDEDMEGDIDGEGDGEGNGDGQQQQQEGEGVERPREGGWRTARWHGGC</sequence>
<dbReference type="PhylomeDB" id="A0A0G4FIM0"/>
<feature type="region of interest" description="Disordered" evidence="1">
    <location>
        <begin position="367"/>
        <end position="441"/>
    </location>
</feature>
<proteinExistence type="predicted"/>
<evidence type="ECO:0000256" key="1">
    <source>
        <dbReference type="SAM" id="MobiDB-lite"/>
    </source>
</evidence>
<evidence type="ECO:0000313" key="2">
    <source>
        <dbReference type="EMBL" id="CEM13493.1"/>
    </source>
</evidence>